<dbReference type="FunFam" id="2.30.30.40:FF:000070">
    <property type="entry name" value="Alpha-(1,6)-fucosyltransferase"/>
    <property type="match status" value="1"/>
</dbReference>
<dbReference type="EnsemblMetazoa" id="XM_016807797.2">
    <property type="protein sequence ID" value="XP_016663286.1"/>
    <property type="gene ID" value="LOC100169218"/>
</dbReference>
<dbReference type="Gene3D" id="2.30.30.40">
    <property type="entry name" value="SH3 Domains"/>
    <property type="match status" value="1"/>
</dbReference>
<dbReference type="Gene3D" id="3.40.50.11350">
    <property type="match status" value="1"/>
</dbReference>
<sequence length="559" mass="65042">MRLQWFMRVFAFFAFVLLVMSMIQRFKYNQDNSVIESNSQKLSKCIQTLQNLRLANVKLNAELDNLNKKIRNQQRIKELRDSEPITPSKEYEVLRRRIYSNTKEFWYYVNSGLKSLNKSMIGVERIHKIKNIVGEHFRSLLKDVSGLAEVDNYSKWRQQESESLSILVQSRLEEIQNPPNWFTARQLVCKIEKFCGFGCQLHHIVYCFIVAYSTQRMLVLDYHNIEAWRYGEVWPNIFLPFGDTSTLLKNISVVKWPGNQNSQIVYLPPIDSIHPRPYFLPQMIPADLAPRLTVLHGDPIVWWIGQILKYMLRPQLSTIHILDDYANKLKFQKPIVGVHIRRTDKINSEASLHTLDEYMVHVEEYYKQKELSGNVSRKRIYLATDEQTLFDEAKRNYPEYEIIGSDDISRTASVKNRKSKEALIGIIVDIHFLSLSDHLVCTFSSQLCRVAYEIMNSLYPDASSRFTSLDDIYYFGGQAHRINEAVLPHKANGPDEIDLQVEDQIFVAGNHWNGYSKGRNLRTGLLGLYPTFKVIPKIETTTIIDTETIISQDGKNKNN</sequence>
<accession>A0A8R2JMY5</accession>
<organism evidence="22 23">
    <name type="scientific">Acyrthosiphon pisum</name>
    <name type="common">Pea aphid</name>
    <dbReference type="NCBI Taxonomy" id="7029"/>
    <lineage>
        <taxon>Eukaryota</taxon>
        <taxon>Metazoa</taxon>
        <taxon>Ecdysozoa</taxon>
        <taxon>Arthropoda</taxon>
        <taxon>Hexapoda</taxon>
        <taxon>Insecta</taxon>
        <taxon>Pterygota</taxon>
        <taxon>Neoptera</taxon>
        <taxon>Paraneoptera</taxon>
        <taxon>Hemiptera</taxon>
        <taxon>Sternorrhyncha</taxon>
        <taxon>Aphidomorpha</taxon>
        <taxon>Aphidoidea</taxon>
        <taxon>Aphididae</taxon>
        <taxon>Macrosiphini</taxon>
        <taxon>Acyrthosiphon</taxon>
    </lineage>
</organism>
<keyword evidence="6 18" id="KW-0328">Glycosyltransferase</keyword>
<dbReference type="CDD" id="cd11792">
    <property type="entry name" value="SH3_Fut8"/>
    <property type="match status" value="1"/>
</dbReference>
<dbReference type="Proteomes" id="UP000007819">
    <property type="component" value="Chromosome A1"/>
</dbReference>
<evidence type="ECO:0000256" key="18">
    <source>
        <dbReference type="PROSITE-ProRule" id="PRU00992"/>
    </source>
</evidence>
<evidence type="ECO:0000256" key="17">
    <source>
        <dbReference type="ARBA" id="ARBA00093238"/>
    </source>
</evidence>
<dbReference type="GO" id="GO:0032580">
    <property type="term" value="C:Golgi cisterna membrane"/>
    <property type="evidence" value="ECO:0007669"/>
    <property type="project" value="UniProtKB-SubCell"/>
</dbReference>
<dbReference type="PANTHER" id="PTHR13132">
    <property type="entry name" value="ALPHA- 1,6 -FUCOSYLTRANSFERASE"/>
    <property type="match status" value="1"/>
</dbReference>
<evidence type="ECO:0000256" key="15">
    <source>
        <dbReference type="ARBA" id="ARBA00030648"/>
    </source>
</evidence>
<feature type="region of interest" description="Important for donor substrate binding" evidence="18">
    <location>
        <begin position="341"/>
        <end position="342"/>
    </location>
</feature>
<evidence type="ECO:0000256" key="14">
    <source>
        <dbReference type="ARBA" id="ARBA00030434"/>
    </source>
</evidence>
<keyword evidence="13" id="KW-1015">Disulfide bond</keyword>
<evidence type="ECO:0000313" key="23">
    <source>
        <dbReference type="Proteomes" id="UP000007819"/>
    </source>
</evidence>
<keyword evidence="7 18" id="KW-0808">Transferase</keyword>
<dbReference type="EnsemblMetazoa" id="XM_016807798.2">
    <property type="protein sequence ID" value="XP_016663287.1"/>
    <property type="gene ID" value="LOC100169218"/>
</dbReference>
<keyword evidence="19" id="KW-0175">Coiled coil</keyword>
<evidence type="ECO:0000256" key="13">
    <source>
        <dbReference type="ARBA" id="ARBA00023157"/>
    </source>
</evidence>
<dbReference type="EnsemblMetazoa" id="XM_008188979.3">
    <property type="protein sequence ID" value="XP_008187201.1"/>
    <property type="gene ID" value="LOC100169218"/>
</dbReference>
<evidence type="ECO:0000256" key="10">
    <source>
        <dbReference type="ARBA" id="ARBA00022989"/>
    </source>
</evidence>
<reference evidence="23" key="1">
    <citation type="submission" date="2010-06" db="EMBL/GenBank/DDBJ databases">
        <authorList>
            <person name="Jiang H."/>
            <person name="Abraham K."/>
            <person name="Ali S."/>
            <person name="Alsbrooks S.L."/>
            <person name="Anim B.N."/>
            <person name="Anosike U.S."/>
            <person name="Attaway T."/>
            <person name="Bandaranaike D.P."/>
            <person name="Battles P.K."/>
            <person name="Bell S.N."/>
            <person name="Bell A.V."/>
            <person name="Beltran B."/>
            <person name="Bickham C."/>
            <person name="Bustamante Y."/>
            <person name="Caleb T."/>
            <person name="Canada A."/>
            <person name="Cardenas V."/>
            <person name="Carter K."/>
            <person name="Chacko J."/>
            <person name="Chandrabose M.N."/>
            <person name="Chavez D."/>
            <person name="Chavez A."/>
            <person name="Chen L."/>
            <person name="Chu H.-S."/>
            <person name="Claassen K.J."/>
            <person name="Cockrell R."/>
            <person name="Collins M."/>
            <person name="Cooper J.A."/>
            <person name="Cree A."/>
            <person name="Curry S.M."/>
            <person name="Da Y."/>
            <person name="Dao M.D."/>
            <person name="Das B."/>
            <person name="Davila M.-L."/>
            <person name="Davy-Carroll L."/>
            <person name="Denson S."/>
            <person name="Dinh H."/>
            <person name="Ebong V.E."/>
            <person name="Edwards J.R."/>
            <person name="Egan A."/>
            <person name="El-Daye J."/>
            <person name="Escobedo L."/>
            <person name="Fernandez S."/>
            <person name="Fernando P.R."/>
            <person name="Flagg N."/>
            <person name="Forbes L.D."/>
            <person name="Fowler R.G."/>
            <person name="Fu Q."/>
            <person name="Gabisi R.A."/>
            <person name="Ganer J."/>
            <person name="Garbino Pronczuk A."/>
            <person name="Garcia R.M."/>
            <person name="Garner T."/>
            <person name="Garrett T.E."/>
            <person name="Gonzalez D.A."/>
            <person name="Hamid H."/>
            <person name="Hawkins E.S."/>
            <person name="Hirani K."/>
            <person name="Hogues M.E."/>
            <person name="Hollins B."/>
            <person name="Hsiao C.-H."/>
            <person name="Jabil R."/>
            <person name="James M.L."/>
            <person name="Jhangiani S.N."/>
            <person name="Johnson B."/>
            <person name="Johnson Q."/>
            <person name="Joshi V."/>
            <person name="Kalu J.B."/>
            <person name="Kam C."/>
            <person name="Kashfia A."/>
            <person name="Keebler J."/>
            <person name="Kisamo H."/>
            <person name="Kovar C.L."/>
            <person name="Lago L.A."/>
            <person name="Lai C.-Y."/>
            <person name="Laidlaw J."/>
            <person name="Lara F."/>
            <person name="Le T.-K."/>
            <person name="Lee S.L."/>
            <person name="Legall F.H."/>
            <person name="Lemon S.J."/>
            <person name="Lewis L.R."/>
            <person name="Li B."/>
            <person name="Liu Y."/>
            <person name="Liu Y.-S."/>
            <person name="Lopez J."/>
            <person name="Lozado R.J."/>
            <person name="Lu J."/>
            <person name="Madu R.C."/>
            <person name="Maheshwari M."/>
            <person name="Maheshwari R."/>
            <person name="Malloy K."/>
            <person name="Martinez E."/>
            <person name="Mathew T."/>
            <person name="Mercado I.C."/>
            <person name="Mercado C."/>
            <person name="Meyer B."/>
            <person name="Montgomery K."/>
            <person name="Morgan M.B."/>
            <person name="Munidasa M."/>
            <person name="Nazareth L.V."/>
            <person name="Nelson J."/>
            <person name="Ng B.M."/>
            <person name="Nguyen N.B."/>
            <person name="Nguyen P.Q."/>
            <person name="Nguyen T."/>
            <person name="Obregon M."/>
            <person name="Okwuonu G.O."/>
            <person name="Onwere C.G."/>
            <person name="Orozco G."/>
            <person name="Parra A."/>
            <person name="Patel S."/>
            <person name="Patil S."/>
            <person name="Perez A."/>
            <person name="Perez Y."/>
            <person name="Pham C."/>
            <person name="Primus E.L."/>
            <person name="Pu L.-L."/>
            <person name="Puazo M."/>
            <person name="Qin X."/>
            <person name="Quiroz J.B."/>
            <person name="Reese J."/>
            <person name="Richards S."/>
            <person name="Rives C.M."/>
            <person name="Robberts R."/>
            <person name="Ruiz S.J."/>
            <person name="Ruiz M.J."/>
            <person name="Santibanez J."/>
            <person name="Schneider B.W."/>
            <person name="Sisson I."/>
            <person name="Smith M."/>
            <person name="Sodergren E."/>
            <person name="Song X.-Z."/>
            <person name="Song B.B."/>
            <person name="Summersgill H."/>
            <person name="Thelus R."/>
            <person name="Thornton R.D."/>
            <person name="Trejos Z.Y."/>
            <person name="Usmani K."/>
            <person name="Vattathil S."/>
            <person name="Villasana D."/>
            <person name="Walker D.L."/>
            <person name="Wang S."/>
            <person name="Wang K."/>
            <person name="White C.S."/>
            <person name="Williams A.C."/>
            <person name="Williamson J."/>
            <person name="Wilson K."/>
            <person name="Woghiren I.O."/>
            <person name="Woodworth J.R."/>
            <person name="Worley K.C."/>
            <person name="Wright R.A."/>
            <person name="Wu W."/>
            <person name="Young L."/>
            <person name="Zhang L."/>
            <person name="Zhang J."/>
            <person name="Zhu Y."/>
            <person name="Muzny D.M."/>
            <person name="Weinstock G."/>
            <person name="Gibbs R.A."/>
        </authorList>
    </citation>
    <scope>NUCLEOTIDE SEQUENCE [LARGE SCALE GENOMIC DNA]</scope>
    <source>
        <strain evidence="23">LSR1</strain>
    </source>
</reference>
<dbReference type="RefSeq" id="XP_016663286.1">
    <property type="nucleotide sequence ID" value="XM_016807797.1"/>
</dbReference>
<evidence type="ECO:0000259" key="21">
    <source>
        <dbReference type="PROSITE" id="PS51659"/>
    </source>
</evidence>
<proteinExistence type="inferred from homology"/>
<name>A0A8R2JMY5_ACYPI</name>
<evidence type="ECO:0000256" key="19">
    <source>
        <dbReference type="SAM" id="Coils"/>
    </source>
</evidence>
<dbReference type="GO" id="GO:0006487">
    <property type="term" value="P:protein N-linked glycosylation"/>
    <property type="evidence" value="ECO:0007669"/>
    <property type="project" value="TreeGrafter"/>
</dbReference>
<feature type="chain" id="PRO_5042775267" description="Alpha-(1,6)-fucosyltransferase" evidence="20">
    <location>
        <begin position="22"/>
        <end position="559"/>
    </location>
</feature>
<dbReference type="GeneID" id="100169218"/>
<evidence type="ECO:0000256" key="16">
    <source>
        <dbReference type="ARBA" id="ARBA00032208"/>
    </source>
</evidence>
<dbReference type="Gene3D" id="1.10.287.1060">
    <property type="entry name" value="ESAT-6-like"/>
    <property type="match status" value="1"/>
</dbReference>
<evidence type="ECO:0000256" key="4">
    <source>
        <dbReference type="ARBA" id="ARBA00018201"/>
    </source>
</evidence>
<feature type="domain" description="GT23" evidence="21">
    <location>
        <begin position="183"/>
        <end position="469"/>
    </location>
</feature>
<dbReference type="EnsemblMetazoa" id="XM_029486811.1">
    <property type="protein sequence ID" value="XP_029342671.1"/>
    <property type="gene ID" value="LOC100169218"/>
</dbReference>
<dbReference type="RefSeq" id="XP_016663287.1">
    <property type="nucleotide sequence ID" value="XM_016807798.1"/>
</dbReference>
<evidence type="ECO:0000256" key="20">
    <source>
        <dbReference type="SAM" id="SignalP"/>
    </source>
</evidence>
<dbReference type="RefSeq" id="XP_008187201.1">
    <property type="nucleotide sequence ID" value="XM_008188979.2"/>
</dbReference>
<dbReference type="EnsemblMetazoa" id="XM_029486812.1">
    <property type="protein sequence ID" value="XP_029342672.1"/>
    <property type="gene ID" value="LOC100169218"/>
</dbReference>
<keyword evidence="10" id="KW-1133">Transmembrane helix</keyword>
<dbReference type="EC" id="2.4.1.68" evidence="3"/>
<keyword evidence="12" id="KW-0472">Membrane</keyword>
<dbReference type="CDD" id="cd11300">
    <property type="entry name" value="Fut8_like"/>
    <property type="match status" value="1"/>
</dbReference>
<keyword evidence="11" id="KW-0333">Golgi apparatus</keyword>
<evidence type="ECO:0000256" key="11">
    <source>
        <dbReference type="ARBA" id="ARBA00023034"/>
    </source>
</evidence>
<evidence type="ECO:0000256" key="8">
    <source>
        <dbReference type="ARBA" id="ARBA00022692"/>
    </source>
</evidence>
<comment type="similarity">
    <text evidence="18">Belongs to the glycosyltransferase 23 family.</text>
</comment>
<reference evidence="22" key="2">
    <citation type="submission" date="2022-06" db="UniProtKB">
        <authorList>
            <consortium name="EnsemblMetazoa"/>
        </authorList>
    </citation>
    <scope>IDENTIFICATION</scope>
</reference>
<evidence type="ECO:0000256" key="9">
    <source>
        <dbReference type="ARBA" id="ARBA00022968"/>
    </source>
</evidence>
<dbReference type="EnsemblMetazoa" id="XM_029486808.1">
    <property type="protein sequence ID" value="XP_029342668.1"/>
    <property type="gene ID" value="LOC100169218"/>
</dbReference>
<protein>
    <recommendedName>
        <fullName evidence="4">Alpha-(1,6)-fucosyltransferase</fullName>
        <ecNumber evidence="3">2.4.1.68</ecNumber>
    </recommendedName>
    <alternativeName>
        <fullName evidence="14">GDP-L-Fuc:N-acetyl-beta-D-glucosaminide alpha1,6-fucosyltransferase</fullName>
    </alternativeName>
    <alternativeName>
        <fullName evidence="16">GDP-fucose--glycoprotein fucosyltransferase</fullName>
    </alternativeName>
    <alternativeName>
        <fullName evidence="15">Glycoprotein 6-alpha-L-fucosyltransferase</fullName>
    </alternativeName>
</protein>
<comment type="catalytic activity">
    <reaction evidence="17">
        <text>N(4)-{beta-D-GlcNAc-(1-&gt;2)-alpha-D-Man-(1-&gt;3)-[beta-D-GlcNAc-(1-&gt;2)-alpha-D-Man-(1-&gt;6)]-beta-D-Man-(1-&gt;4)-beta-D-GlcNAc-(1-&gt;4)-beta-D-GlcNAc}-L-asparaginyl-[protein] + GDP-beta-L-fucose = an N(4)-{beta-D-GlcNAc-(1-&gt;2)-alpha-D-Man-(1-&gt;3)-[beta-D-GlcNAc-(1-&gt;2)-alpha-D-Man-(1-&gt;6)]-beta-D-Man-(1-&gt;4)-beta-D-GlcNAc-(1-&gt;4)-[alpha-L-Fuc-(1-&gt;6)]-beta-D-GlcNAc}-L-asparaginyl-[protein] + GDP + H(+)</text>
        <dbReference type="Rhea" id="RHEA:12985"/>
        <dbReference type="Rhea" id="RHEA-COMP:13526"/>
        <dbReference type="Rhea" id="RHEA-COMP:13532"/>
        <dbReference type="ChEBI" id="CHEBI:15378"/>
        <dbReference type="ChEBI" id="CHEBI:57273"/>
        <dbReference type="ChEBI" id="CHEBI:58189"/>
        <dbReference type="ChEBI" id="CHEBI:60651"/>
        <dbReference type="ChEBI" id="CHEBI:137207"/>
        <dbReference type="EC" id="2.4.1.68"/>
    </reaction>
</comment>
<evidence type="ECO:0000313" key="22">
    <source>
        <dbReference type="EnsemblMetazoa" id="XP_029342668.1"/>
    </source>
</evidence>
<keyword evidence="23" id="KW-1185">Reference proteome</keyword>
<dbReference type="InterPro" id="IPR035653">
    <property type="entry name" value="Fut8_SH3"/>
</dbReference>
<dbReference type="EnsemblMetazoa" id="XM_029486807.1">
    <property type="protein sequence ID" value="XP_029342667.1"/>
    <property type="gene ID" value="LOC100169218"/>
</dbReference>
<comment type="pathway">
    <text evidence="2">Protein modification; protein glycosylation.</text>
</comment>
<feature type="coiled-coil region" evidence="19">
    <location>
        <begin position="49"/>
        <end position="76"/>
    </location>
</feature>
<evidence type="ECO:0000256" key="5">
    <source>
        <dbReference type="ARBA" id="ARBA00022443"/>
    </source>
</evidence>
<dbReference type="PROSITE" id="PS51659">
    <property type="entry name" value="GT23"/>
    <property type="match status" value="1"/>
</dbReference>
<dbReference type="AlphaFoldDB" id="A0A8R2JMY5"/>
<dbReference type="FunFam" id="3.40.50.11350:FF:000001">
    <property type="entry name" value="Alpha-(1,6)-fucosyltransferase"/>
    <property type="match status" value="1"/>
</dbReference>
<dbReference type="Pfam" id="PF19745">
    <property type="entry name" value="FUT8_N_cat"/>
    <property type="match status" value="1"/>
</dbReference>
<dbReference type="KEGG" id="api:100169218"/>
<evidence type="ECO:0000256" key="6">
    <source>
        <dbReference type="ARBA" id="ARBA00022676"/>
    </source>
</evidence>
<dbReference type="InterPro" id="IPR027350">
    <property type="entry name" value="GT23_dom"/>
</dbReference>
<dbReference type="InterPro" id="IPR036028">
    <property type="entry name" value="SH3-like_dom_sf"/>
</dbReference>
<evidence type="ECO:0000256" key="12">
    <source>
        <dbReference type="ARBA" id="ARBA00023136"/>
    </source>
</evidence>
<keyword evidence="8" id="KW-0812">Transmembrane</keyword>
<dbReference type="OrthoDB" id="2014825at2759"/>
<evidence type="ECO:0000256" key="2">
    <source>
        <dbReference type="ARBA" id="ARBA00004922"/>
    </source>
</evidence>
<feature type="signal peptide" evidence="20">
    <location>
        <begin position="1"/>
        <end position="21"/>
    </location>
</feature>
<dbReference type="SUPFAM" id="SSF50044">
    <property type="entry name" value="SH3-domain"/>
    <property type="match status" value="1"/>
</dbReference>
<dbReference type="PANTHER" id="PTHR13132:SF29">
    <property type="entry name" value="ALPHA-(1,6)-FUCOSYLTRANSFERASE"/>
    <property type="match status" value="1"/>
</dbReference>
<keyword evidence="5" id="KW-0728">SH3 domain</keyword>
<evidence type="ECO:0000256" key="7">
    <source>
        <dbReference type="ARBA" id="ARBA00022679"/>
    </source>
</evidence>
<keyword evidence="20" id="KW-0732">Signal</keyword>
<dbReference type="EnsemblMetazoa" id="XM_029486810.1">
    <property type="protein sequence ID" value="XP_029342670.1"/>
    <property type="gene ID" value="LOC100169218"/>
</dbReference>
<comment type="subcellular location">
    <subcellularLocation>
        <location evidence="1">Golgi apparatus</location>
        <location evidence="1">Golgi stack membrane</location>
        <topology evidence="1">Single-pass type II membrane protein</topology>
    </subcellularLocation>
</comment>
<dbReference type="GO" id="GO:0008424">
    <property type="term" value="F:glycoprotein 6-alpha-L-fucosyltransferase activity"/>
    <property type="evidence" value="ECO:0007669"/>
    <property type="project" value="UniProtKB-EC"/>
</dbReference>
<keyword evidence="9" id="KW-0735">Signal-anchor</keyword>
<dbReference type="InterPro" id="IPR045573">
    <property type="entry name" value="Fut8_N_cat"/>
</dbReference>
<evidence type="ECO:0000256" key="1">
    <source>
        <dbReference type="ARBA" id="ARBA00004447"/>
    </source>
</evidence>
<evidence type="ECO:0000256" key="3">
    <source>
        <dbReference type="ARBA" id="ARBA00012660"/>
    </source>
</evidence>